<feature type="domain" description="ABC transmembrane type-1" evidence="9">
    <location>
        <begin position="121"/>
        <end position="300"/>
    </location>
</feature>
<evidence type="ECO:0000256" key="8">
    <source>
        <dbReference type="SAM" id="MobiDB-lite"/>
    </source>
</evidence>
<evidence type="ECO:0000313" key="10">
    <source>
        <dbReference type="EMBL" id="MBB6734293.1"/>
    </source>
</evidence>
<evidence type="ECO:0000256" key="4">
    <source>
        <dbReference type="ARBA" id="ARBA00022692"/>
    </source>
</evidence>
<organism evidence="10 11">
    <name type="scientific">Cohnella zeiphila</name>
    <dbReference type="NCBI Taxonomy" id="2761120"/>
    <lineage>
        <taxon>Bacteria</taxon>
        <taxon>Bacillati</taxon>
        <taxon>Bacillota</taxon>
        <taxon>Bacilli</taxon>
        <taxon>Bacillales</taxon>
        <taxon>Paenibacillaceae</taxon>
        <taxon>Cohnella</taxon>
    </lineage>
</organism>
<evidence type="ECO:0000313" key="11">
    <source>
        <dbReference type="Proteomes" id="UP000564644"/>
    </source>
</evidence>
<dbReference type="RefSeq" id="WP_185131931.1">
    <property type="nucleotide sequence ID" value="NZ_JACJVO010000032.1"/>
</dbReference>
<dbReference type="Gene3D" id="1.10.3720.10">
    <property type="entry name" value="MetI-like"/>
    <property type="match status" value="1"/>
</dbReference>
<sequence length="315" mass="34660">MWPRPDRGRSAKRRNSLTGQSSSQPLWEAVPRTTARIAEASAPGTEGSPLPSPLYRRYLKRKRRARLLVTASQLALLALLLALWEMVARLGWVDSMLTSSPSKLAGSFRTLAAEGTLWKHTWTTGLETIAGIAVSMIAGMAIAVLFWWWTYSAKVLEPYIVVLNALPKVALGPIFYIWLGDRYSVYGMAVAISLIVTIMMIESGFKELAKTKLKLMESFGATKLQMLRMVMLPASVPTLIAALKVNVGLTLVGVIMGEFLSSKAGLGYLIIYGGQVFQMDLVMVSVCMLALMSVVLYGLVNLLAKLLTRKYPVDR</sequence>
<keyword evidence="11" id="KW-1185">Reference proteome</keyword>
<dbReference type="GO" id="GO:0005886">
    <property type="term" value="C:plasma membrane"/>
    <property type="evidence" value="ECO:0007669"/>
    <property type="project" value="UniProtKB-SubCell"/>
</dbReference>
<evidence type="ECO:0000256" key="3">
    <source>
        <dbReference type="ARBA" id="ARBA00022475"/>
    </source>
</evidence>
<comment type="caution">
    <text evidence="10">The sequence shown here is derived from an EMBL/GenBank/DDBJ whole genome shotgun (WGS) entry which is preliminary data.</text>
</comment>
<evidence type="ECO:0000256" key="1">
    <source>
        <dbReference type="ARBA" id="ARBA00004651"/>
    </source>
</evidence>
<evidence type="ECO:0000256" key="5">
    <source>
        <dbReference type="ARBA" id="ARBA00022989"/>
    </source>
</evidence>
<dbReference type="PANTHER" id="PTHR30151:SF19">
    <property type="entry name" value="ABC TRANSPORTER PERMEASE"/>
    <property type="match status" value="1"/>
</dbReference>
<keyword evidence="3" id="KW-1003">Cell membrane</keyword>
<keyword evidence="6 7" id="KW-0472">Membrane</keyword>
<feature type="transmembrane region" description="Helical" evidence="7">
    <location>
        <begin position="128"/>
        <end position="149"/>
    </location>
</feature>
<reference evidence="10 11" key="1">
    <citation type="submission" date="2020-08" db="EMBL/GenBank/DDBJ databases">
        <title>Cohnella phylogeny.</title>
        <authorList>
            <person name="Dunlap C."/>
        </authorList>
    </citation>
    <scope>NUCLEOTIDE SEQUENCE [LARGE SCALE GENOMIC DNA]</scope>
    <source>
        <strain evidence="10 11">CBP 2801</strain>
    </source>
</reference>
<dbReference type="GO" id="GO:0055085">
    <property type="term" value="P:transmembrane transport"/>
    <property type="evidence" value="ECO:0007669"/>
    <property type="project" value="InterPro"/>
</dbReference>
<dbReference type="SUPFAM" id="SSF161098">
    <property type="entry name" value="MetI-like"/>
    <property type="match status" value="1"/>
</dbReference>
<feature type="transmembrane region" description="Helical" evidence="7">
    <location>
        <begin position="161"/>
        <end position="179"/>
    </location>
</feature>
<keyword evidence="5 7" id="KW-1133">Transmembrane helix</keyword>
<accession>A0A7X0SQJ1</accession>
<dbReference type="PROSITE" id="PS50928">
    <property type="entry name" value="ABC_TM1"/>
    <property type="match status" value="1"/>
</dbReference>
<protein>
    <submittedName>
        <fullName evidence="10">ABC transporter permease</fullName>
    </submittedName>
</protein>
<evidence type="ECO:0000256" key="7">
    <source>
        <dbReference type="RuleBase" id="RU363032"/>
    </source>
</evidence>
<dbReference type="EMBL" id="JACJVO010000032">
    <property type="protein sequence ID" value="MBB6734293.1"/>
    <property type="molecule type" value="Genomic_DNA"/>
</dbReference>
<comment type="subcellular location">
    <subcellularLocation>
        <location evidence="1 7">Cell membrane</location>
        <topology evidence="1 7">Multi-pass membrane protein</topology>
    </subcellularLocation>
</comment>
<feature type="region of interest" description="Disordered" evidence="8">
    <location>
        <begin position="1"/>
        <end position="28"/>
    </location>
</feature>
<proteinExistence type="inferred from homology"/>
<feature type="transmembrane region" description="Helical" evidence="7">
    <location>
        <begin position="185"/>
        <end position="205"/>
    </location>
</feature>
<name>A0A7X0SQJ1_9BACL</name>
<dbReference type="PANTHER" id="PTHR30151">
    <property type="entry name" value="ALKANE SULFONATE ABC TRANSPORTER-RELATED, MEMBRANE SUBUNIT"/>
    <property type="match status" value="1"/>
</dbReference>
<comment type="similarity">
    <text evidence="7">Belongs to the binding-protein-dependent transport system permease family.</text>
</comment>
<dbReference type="InterPro" id="IPR000515">
    <property type="entry name" value="MetI-like"/>
</dbReference>
<evidence type="ECO:0000256" key="2">
    <source>
        <dbReference type="ARBA" id="ARBA00022448"/>
    </source>
</evidence>
<keyword evidence="4 7" id="KW-0812">Transmembrane</keyword>
<dbReference type="Pfam" id="PF00528">
    <property type="entry name" value="BPD_transp_1"/>
    <property type="match status" value="1"/>
</dbReference>
<feature type="compositionally biased region" description="Polar residues" evidence="8">
    <location>
        <begin position="16"/>
        <end position="25"/>
    </location>
</feature>
<gene>
    <name evidence="10" type="ORF">H7C18_25550</name>
</gene>
<dbReference type="InterPro" id="IPR035906">
    <property type="entry name" value="MetI-like_sf"/>
</dbReference>
<dbReference type="AlphaFoldDB" id="A0A7X0SQJ1"/>
<dbReference type="CDD" id="cd06261">
    <property type="entry name" value="TM_PBP2"/>
    <property type="match status" value="1"/>
</dbReference>
<feature type="transmembrane region" description="Helical" evidence="7">
    <location>
        <begin position="281"/>
        <end position="304"/>
    </location>
</feature>
<keyword evidence="2 7" id="KW-0813">Transport</keyword>
<evidence type="ECO:0000256" key="6">
    <source>
        <dbReference type="ARBA" id="ARBA00023136"/>
    </source>
</evidence>
<evidence type="ECO:0000259" key="9">
    <source>
        <dbReference type="PROSITE" id="PS50928"/>
    </source>
</evidence>
<feature type="transmembrane region" description="Helical" evidence="7">
    <location>
        <begin position="249"/>
        <end position="269"/>
    </location>
</feature>
<dbReference type="Proteomes" id="UP000564644">
    <property type="component" value="Unassembled WGS sequence"/>
</dbReference>
<feature type="transmembrane region" description="Helical" evidence="7">
    <location>
        <begin position="65"/>
        <end position="84"/>
    </location>
</feature>